<accession>A0AAV2SDC1</accession>
<reference evidence="2 3" key="1">
    <citation type="submission" date="2024-05" db="EMBL/GenBank/DDBJ databases">
        <authorList>
            <person name="Wallberg A."/>
        </authorList>
    </citation>
    <scope>NUCLEOTIDE SEQUENCE [LARGE SCALE GENOMIC DNA]</scope>
</reference>
<dbReference type="AlphaFoldDB" id="A0AAV2SDC1"/>
<feature type="non-terminal residue" evidence="2">
    <location>
        <position position="362"/>
    </location>
</feature>
<protein>
    <submittedName>
        <fullName evidence="2">Uncharacterized protein</fullName>
    </submittedName>
</protein>
<dbReference type="EMBL" id="CAXKWB010052081">
    <property type="protein sequence ID" value="CAL4172226.1"/>
    <property type="molecule type" value="Genomic_DNA"/>
</dbReference>
<feature type="region of interest" description="Disordered" evidence="1">
    <location>
        <begin position="290"/>
        <end position="312"/>
    </location>
</feature>
<dbReference type="Proteomes" id="UP001497623">
    <property type="component" value="Unassembled WGS sequence"/>
</dbReference>
<comment type="caution">
    <text evidence="2">The sequence shown here is derived from an EMBL/GenBank/DDBJ whole genome shotgun (WGS) entry which is preliminary data.</text>
</comment>
<gene>
    <name evidence="2" type="ORF">MNOR_LOCUS34255</name>
</gene>
<name>A0AAV2SDC1_MEGNR</name>
<proteinExistence type="predicted"/>
<evidence type="ECO:0000256" key="1">
    <source>
        <dbReference type="SAM" id="MobiDB-lite"/>
    </source>
</evidence>
<keyword evidence="3" id="KW-1185">Reference proteome</keyword>
<evidence type="ECO:0000313" key="3">
    <source>
        <dbReference type="Proteomes" id="UP001497623"/>
    </source>
</evidence>
<evidence type="ECO:0000313" key="2">
    <source>
        <dbReference type="EMBL" id="CAL4172226.1"/>
    </source>
</evidence>
<organism evidence="2 3">
    <name type="scientific">Meganyctiphanes norvegica</name>
    <name type="common">Northern krill</name>
    <name type="synonym">Thysanopoda norvegica</name>
    <dbReference type="NCBI Taxonomy" id="48144"/>
    <lineage>
        <taxon>Eukaryota</taxon>
        <taxon>Metazoa</taxon>
        <taxon>Ecdysozoa</taxon>
        <taxon>Arthropoda</taxon>
        <taxon>Crustacea</taxon>
        <taxon>Multicrustacea</taxon>
        <taxon>Malacostraca</taxon>
        <taxon>Eumalacostraca</taxon>
        <taxon>Eucarida</taxon>
        <taxon>Euphausiacea</taxon>
        <taxon>Euphausiidae</taxon>
        <taxon>Meganyctiphanes</taxon>
    </lineage>
</organism>
<sequence length="362" mass="40697">MTRSAEIGELEYFSVHLTLSKLAVRKLIEFIHISVHKYFYNKCTNQCCTPSDCLLAVLRAPPCFLPILGREGVTHCVDLYVRKSAVLCPNAPGFSEMRFIIPGFGLTRRIRIFHCINLTLSHYFWAQWLEAGRHTAWDFALEQEGVPSYPLPLSAATRPVGPKQQVHSAATRTYPDSYGPASGPYIHHAPWHISQTQCAWDMRHRHRSYDFYGDSSKLQEAANYQKQLQIADSSNHIRVSAVAVCGSEVYVGTTWGCVIVAEAASMRPITVFRPYEDEVRAIVPLPSFPKEAEASTGDSTPTEEAETVGMNGHPPLIATIGKGYRNLLGRYAPLPRSAQPDPTLQRTMYCLLWRAHDWLNTF</sequence>